<comment type="catalytic activity">
    <reaction evidence="7 8">
        <text>cytidine(34) in tRNA(Ile2) + L-lysine + ATP = lysidine(34) in tRNA(Ile2) + AMP + diphosphate + H(+)</text>
        <dbReference type="Rhea" id="RHEA:43744"/>
        <dbReference type="Rhea" id="RHEA-COMP:10625"/>
        <dbReference type="Rhea" id="RHEA-COMP:10670"/>
        <dbReference type="ChEBI" id="CHEBI:15378"/>
        <dbReference type="ChEBI" id="CHEBI:30616"/>
        <dbReference type="ChEBI" id="CHEBI:32551"/>
        <dbReference type="ChEBI" id="CHEBI:33019"/>
        <dbReference type="ChEBI" id="CHEBI:82748"/>
        <dbReference type="ChEBI" id="CHEBI:83665"/>
        <dbReference type="ChEBI" id="CHEBI:456215"/>
        <dbReference type="EC" id="6.3.4.19"/>
    </reaction>
</comment>
<sequence>MPMTDPDDAWSVLPHALDLALGEGEGDACGRLAVACSGGRDSMALLHAATCWARPRGIEVHALHVHHGLSPHADEWAEVVAACCADLRAAGAVVVHHVRRLALRPARGESVEAMARSARYQALTRMALESACSTVLLAHHRDDQAETFLLQALRGAGVAGLAAMPASAHRGGLRWLRPWLARPRAAIEAYVGRHHLCPVDDDSNTDLRLARNRLRLQVMPVLREAFAQAPAVLGETVSRLQDARVCLEALAGIDLDRVRVDAGLATPALLVLGPSRARNALLHWLRDELGVAVSTRLLQRLAEELAHAPEGRWSVGEAGWLHHHRGVLAWRPGPVDPVPAGTGGAEDRPEALALQITGLGEHAVPAWAGVLSVCPVAEGEPGLVLCPGEVLTLKPRAGGEQFQRAPQTPPRALKKQFQFLAVPVWARGGPLVWRGAQLLWVPGLGLDARCHAPPGAASVVTLAWHSVTNG</sequence>
<dbReference type="GO" id="GO:0005737">
    <property type="term" value="C:cytoplasm"/>
    <property type="evidence" value="ECO:0007669"/>
    <property type="project" value="UniProtKB-SubCell"/>
</dbReference>
<evidence type="ECO:0000256" key="3">
    <source>
        <dbReference type="ARBA" id="ARBA00022598"/>
    </source>
</evidence>
<evidence type="ECO:0000256" key="2">
    <source>
        <dbReference type="ARBA" id="ARBA00022490"/>
    </source>
</evidence>
<dbReference type="Pfam" id="PF01171">
    <property type="entry name" value="ATP_bind_3"/>
    <property type="match status" value="1"/>
</dbReference>
<dbReference type="Proteomes" id="UP000247811">
    <property type="component" value="Unassembled WGS sequence"/>
</dbReference>
<dbReference type="GO" id="GO:0032267">
    <property type="term" value="F:tRNA(Ile)-lysidine synthase activity"/>
    <property type="evidence" value="ECO:0007669"/>
    <property type="project" value="UniProtKB-EC"/>
</dbReference>
<dbReference type="InterPro" id="IPR012795">
    <property type="entry name" value="tRNA_Ile_lys_synt_N"/>
</dbReference>
<comment type="similarity">
    <text evidence="8">Belongs to the tRNA(Ile)-lysidine synthase family.</text>
</comment>
<keyword evidence="4 8" id="KW-0819">tRNA processing</keyword>
<dbReference type="SUPFAM" id="SSF56037">
    <property type="entry name" value="PheT/TilS domain"/>
    <property type="match status" value="1"/>
</dbReference>
<evidence type="ECO:0000256" key="7">
    <source>
        <dbReference type="ARBA" id="ARBA00048539"/>
    </source>
</evidence>
<dbReference type="SUPFAM" id="SSF82829">
    <property type="entry name" value="MesJ substrate recognition domain-like"/>
    <property type="match status" value="1"/>
</dbReference>
<accession>A0A318H4T8</accession>
<dbReference type="SUPFAM" id="SSF52402">
    <property type="entry name" value="Adenine nucleotide alpha hydrolases-like"/>
    <property type="match status" value="1"/>
</dbReference>
<keyword evidence="5 8" id="KW-0547">Nucleotide-binding</keyword>
<dbReference type="SMART" id="SM00977">
    <property type="entry name" value="TilS_C"/>
    <property type="match status" value="1"/>
</dbReference>
<comment type="caution">
    <text evidence="10">The sequence shown here is derived from an EMBL/GenBank/DDBJ whole genome shotgun (WGS) entry which is preliminary data.</text>
</comment>
<evidence type="ECO:0000259" key="9">
    <source>
        <dbReference type="SMART" id="SM00977"/>
    </source>
</evidence>
<dbReference type="InterPro" id="IPR011063">
    <property type="entry name" value="TilS/TtcA_N"/>
</dbReference>
<dbReference type="AlphaFoldDB" id="A0A318H4T8"/>
<evidence type="ECO:0000313" key="11">
    <source>
        <dbReference type="Proteomes" id="UP000247811"/>
    </source>
</evidence>
<feature type="binding site" evidence="8">
    <location>
        <begin position="37"/>
        <end position="42"/>
    </location>
    <ligand>
        <name>ATP</name>
        <dbReference type="ChEBI" id="CHEBI:30616"/>
    </ligand>
</feature>
<keyword evidence="11" id="KW-1185">Reference proteome</keyword>
<keyword evidence="3 8" id="KW-0436">Ligase</keyword>
<name>A0A318H4T8_9BURK</name>
<dbReference type="InterPro" id="IPR012796">
    <property type="entry name" value="Lysidine-tRNA-synth_C"/>
</dbReference>
<comment type="domain">
    <text evidence="8">The N-terminal region contains the highly conserved SGGXDS motif, predicted to be a P-loop motif involved in ATP binding.</text>
</comment>
<dbReference type="InterPro" id="IPR012094">
    <property type="entry name" value="tRNA_Ile_lys_synt"/>
</dbReference>
<dbReference type="GO" id="GO:0006400">
    <property type="term" value="P:tRNA modification"/>
    <property type="evidence" value="ECO:0007669"/>
    <property type="project" value="UniProtKB-UniRule"/>
</dbReference>
<dbReference type="HAMAP" id="MF_01161">
    <property type="entry name" value="tRNA_Ile_lys_synt"/>
    <property type="match status" value="1"/>
</dbReference>
<dbReference type="PANTHER" id="PTHR43033:SF1">
    <property type="entry name" value="TRNA(ILE)-LYSIDINE SYNTHASE-RELATED"/>
    <property type="match status" value="1"/>
</dbReference>
<dbReference type="EC" id="6.3.4.19" evidence="8"/>
<dbReference type="EMBL" id="QJJS01000002">
    <property type="protein sequence ID" value="PXW98751.1"/>
    <property type="molecule type" value="Genomic_DNA"/>
</dbReference>
<proteinExistence type="inferred from homology"/>
<dbReference type="PANTHER" id="PTHR43033">
    <property type="entry name" value="TRNA(ILE)-LYSIDINE SYNTHASE-RELATED"/>
    <property type="match status" value="1"/>
</dbReference>
<dbReference type="InterPro" id="IPR014729">
    <property type="entry name" value="Rossmann-like_a/b/a_fold"/>
</dbReference>
<evidence type="ECO:0000256" key="5">
    <source>
        <dbReference type="ARBA" id="ARBA00022741"/>
    </source>
</evidence>
<dbReference type="Pfam" id="PF11734">
    <property type="entry name" value="TilS_C"/>
    <property type="match status" value="1"/>
</dbReference>
<dbReference type="GO" id="GO:0005524">
    <property type="term" value="F:ATP binding"/>
    <property type="evidence" value="ECO:0007669"/>
    <property type="project" value="UniProtKB-UniRule"/>
</dbReference>
<keyword evidence="2 8" id="KW-0963">Cytoplasm</keyword>
<dbReference type="NCBIfam" id="TIGR02432">
    <property type="entry name" value="lysidine_TilS_N"/>
    <property type="match status" value="1"/>
</dbReference>
<organism evidence="10 11">
    <name type="scientific">Sphaerotilus hippei</name>
    <dbReference type="NCBI Taxonomy" id="744406"/>
    <lineage>
        <taxon>Bacteria</taxon>
        <taxon>Pseudomonadati</taxon>
        <taxon>Pseudomonadota</taxon>
        <taxon>Betaproteobacteria</taxon>
        <taxon>Burkholderiales</taxon>
        <taxon>Sphaerotilaceae</taxon>
        <taxon>Sphaerotilus</taxon>
    </lineage>
</organism>
<comment type="subcellular location">
    <subcellularLocation>
        <location evidence="1 8">Cytoplasm</location>
    </subcellularLocation>
</comment>
<evidence type="ECO:0000256" key="4">
    <source>
        <dbReference type="ARBA" id="ARBA00022694"/>
    </source>
</evidence>
<comment type="function">
    <text evidence="8">Ligates lysine onto the cytidine present at position 34 of the AUA codon-specific tRNA(Ile) that contains the anticodon CAU, in an ATP-dependent manner. Cytidine is converted to lysidine, thus changing the amino acid specificity of the tRNA from methionine to isoleucine.</text>
</comment>
<evidence type="ECO:0000256" key="6">
    <source>
        <dbReference type="ARBA" id="ARBA00022840"/>
    </source>
</evidence>
<reference evidence="10 11" key="1">
    <citation type="submission" date="2018-05" db="EMBL/GenBank/DDBJ databases">
        <title>Genomic Encyclopedia of Type Strains, Phase IV (KMG-IV): sequencing the most valuable type-strain genomes for metagenomic binning, comparative biology and taxonomic classification.</title>
        <authorList>
            <person name="Goeker M."/>
        </authorList>
    </citation>
    <scope>NUCLEOTIDE SEQUENCE [LARGE SCALE GENOMIC DNA]</scope>
    <source>
        <strain evidence="10 11">DSM 566</strain>
    </source>
</reference>
<protein>
    <recommendedName>
        <fullName evidence="8">tRNA(Ile)-lysidine synthase</fullName>
        <ecNumber evidence="8">6.3.4.19</ecNumber>
    </recommendedName>
    <alternativeName>
        <fullName evidence="8">tRNA(Ile)-2-lysyl-cytidine synthase</fullName>
    </alternativeName>
    <alternativeName>
        <fullName evidence="8">tRNA(Ile)-lysidine synthetase</fullName>
    </alternativeName>
</protein>
<evidence type="ECO:0000256" key="8">
    <source>
        <dbReference type="HAMAP-Rule" id="MF_01161"/>
    </source>
</evidence>
<evidence type="ECO:0000256" key="1">
    <source>
        <dbReference type="ARBA" id="ARBA00004496"/>
    </source>
</evidence>
<dbReference type="Gene3D" id="3.40.50.620">
    <property type="entry name" value="HUPs"/>
    <property type="match status" value="1"/>
</dbReference>
<dbReference type="CDD" id="cd01992">
    <property type="entry name" value="TilS_N"/>
    <property type="match status" value="1"/>
</dbReference>
<feature type="domain" description="Lysidine-tRNA(Ile) synthetase C-terminal" evidence="9">
    <location>
        <begin position="391"/>
        <end position="464"/>
    </location>
</feature>
<gene>
    <name evidence="8" type="primary">tilS</name>
    <name evidence="10" type="ORF">C7444_102233</name>
</gene>
<keyword evidence="6 8" id="KW-0067">ATP-binding</keyword>
<evidence type="ECO:0000313" key="10">
    <source>
        <dbReference type="EMBL" id="PXW98751.1"/>
    </source>
</evidence>